<dbReference type="PANTHER" id="PTHR30341:SF0">
    <property type="entry name" value="NA(+)_H(+) ANTIPORTER NHAA"/>
    <property type="match status" value="1"/>
</dbReference>
<dbReference type="InterPro" id="IPR023171">
    <property type="entry name" value="Na/H_antiporter_dom_sf"/>
</dbReference>
<dbReference type="EMBL" id="FWFN01000005">
    <property type="protein sequence ID" value="SLN53766.1"/>
    <property type="molecule type" value="Genomic_DNA"/>
</dbReference>
<keyword evidence="6" id="KW-0915">Sodium</keyword>
<name>A0A1X6ZKK5_9RHOB</name>
<evidence type="ECO:0000313" key="7">
    <source>
        <dbReference type="EMBL" id="SLN53766.1"/>
    </source>
</evidence>
<reference evidence="7 8" key="1">
    <citation type="submission" date="2017-03" db="EMBL/GenBank/DDBJ databases">
        <authorList>
            <person name="Afonso C.L."/>
            <person name="Miller P.J."/>
            <person name="Scott M.A."/>
            <person name="Spackman E."/>
            <person name="Goraichik I."/>
            <person name="Dimitrov K.M."/>
            <person name="Suarez D.L."/>
            <person name="Swayne D.E."/>
        </authorList>
    </citation>
    <scope>NUCLEOTIDE SEQUENCE [LARGE SCALE GENOMIC DNA]</scope>
    <source>
        <strain evidence="7 8">CECT 7751</strain>
    </source>
</reference>
<dbReference type="GO" id="GO:0006885">
    <property type="term" value="P:regulation of pH"/>
    <property type="evidence" value="ECO:0007669"/>
    <property type="project" value="UniProtKB-UniRule"/>
</dbReference>
<feature type="transmembrane region" description="Helical" evidence="6">
    <location>
        <begin position="157"/>
        <end position="177"/>
    </location>
</feature>
<dbReference type="RefSeq" id="WP_085888646.1">
    <property type="nucleotide sequence ID" value="NZ_FWFN01000005.1"/>
</dbReference>
<keyword evidence="2 6" id="KW-1003">Cell membrane</keyword>
<keyword evidence="3 6" id="KW-0812">Transmembrane</keyword>
<dbReference type="Gene3D" id="1.20.1530.10">
    <property type="entry name" value="Na+/H+ antiporter like domain"/>
    <property type="match status" value="1"/>
</dbReference>
<dbReference type="AlphaFoldDB" id="A0A1X6ZKK5"/>
<evidence type="ECO:0000256" key="3">
    <source>
        <dbReference type="ARBA" id="ARBA00022692"/>
    </source>
</evidence>
<dbReference type="NCBIfam" id="NF007111">
    <property type="entry name" value="PRK09560.1"/>
    <property type="match status" value="1"/>
</dbReference>
<keyword evidence="4 6" id="KW-1133">Transmembrane helix</keyword>
<dbReference type="Pfam" id="PF06965">
    <property type="entry name" value="Na_H_antiport_1"/>
    <property type="match status" value="1"/>
</dbReference>
<organism evidence="7 8">
    <name type="scientific">Pseudooceanicola marinus</name>
    <dbReference type="NCBI Taxonomy" id="396013"/>
    <lineage>
        <taxon>Bacteria</taxon>
        <taxon>Pseudomonadati</taxon>
        <taxon>Pseudomonadota</taxon>
        <taxon>Alphaproteobacteria</taxon>
        <taxon>Rhodobacterales</taxon>
        <taxon>Paracoccaceae</taxon>
        <taxon>Pseudooceanicola</taxon>
    </lineage>
</organism>
<feature type="transmembrane region" description="Helical" evidence="6">
    <location>
        <begin position="326"/>
        <end position="348"/>
    </location>
</feature>
<dbReference type="HAMAP" id="MF_01844">
    <property type="entry name" value="NhaA"/>
    <property type="match status" value="1"/>
</dbReference>
<proteinExistence type="inferred from homology"/>
<accession>A0A1X6ZKK5</accession>
<dbReference type="OrthoDB" id="9808135at2"/>
<evidence type="ECO:0000256" key="5">
    <source>
        <dbReference type="ARBA" id="ARBA00023136"/>
    </source>
</evidence>
<sequence>MGLRRELDRFFSSDASGGIFLILATVLALIIANSSLGPAYDEWLHTYLKISFGEGELKNSLLHWINDGLMAIFFFLVGLELKYELLEGKLKNPADVLMPGVAAIAGMACPAIVYVSLNLGNPETLGGWAIPAATDIAFALGVLALAGPKVPTSLKIFLLTLAILDDMGAIVVIALFYTADLQVDYLFLALIPLAAMFVLLKRKTHRVAPILLLGVLLWYFVLMSGVHATLAGVLTAFFIPLKDRYGKSPLHSIEHGLSPYVLFFIVPLFAFGNAGVNLTGLTFADLLDPLALGIAGGLVVGKQVGVFGVVWLMVKSGIARMPKGANWAHIYGIACLAGIGFTMSLFIGTLSFDDASLMNSVRLGVLTGSAISAVVGFTVLKLASKDRDPEADAEEEEELVAPAVH</sequence>
<feature type="transmembrane region" description="Helical" evidence="6">
    <location>
        <begin position="290"/>
        <end position="314"/>
    </location>
</feature>
<dbReference type="NCBIfam" id="NF007112">
    <property type="entry name" value="PRK09561.1"/>
    <property type="match status" value="1"/>
</dbReference>
<feature type="transmembrane region" description="Helical" evidence="6">
    <location>
        <begin position="360"/>
        <end position="380"/>
    </location>
</feature>
<keyword evidence="5 6" id="KW-0472">Membrane</keyword>
<dbReference type="InterPro" id="IPR004670">
    <property type="entry name" value="NhaA"/>
</dbReference>
<comment type="subcellular location">
    <subcellularLocation>
        <location evidence="1">Cell inner membrane</location>
        <topology evidence="1">Multi-pass membrane protein</topology>
    </subcellularLocation>
    <subcellularLocation>
        <location evidence="6">Cell membrane</location>
        <topology evidence="6">Multi-pass membrane protein</topology>
    </subcellularLocation>
</comment>
<feature type="transmembrane region" description="Helical" evidence="6">
    <location>
        <begin position="259"/>
        <end position="278"/>
    </location>
</feature>
<feature type="transmembrane region" description="Helical" evidence="6">
    <location>
        <begin position="125"/>
        <end position="145"/>
    </location>
</feature>
<feature type="transmembrane region" description="Helical" evidence="6">
    <location>
        <begin position="20"/>
        <end position="40"/>
    </location>
</feature>
<keyword evidence="6" id="KW-0050">Antiport</keyword>
<comment type="function">
    <text evidence="6">Na(+)/H(+) antiporter that extrudes sodium in exchange for external protons.</text>
</comment>
<gene>
    <name evidence="7" type="primary">nhaA_2</name>
    <name evidence="6" type="synonym">nhaA</name>
    <name evidence="7" type="ORF">PSM7751_02599</name>
</gene>
<feature type="transmembrane region" description="Helical" evidence="6">
    <location>
        <begin position="212"/>
        <end position="239"/>
    </location>
</feature>
<feature type="transmembrane region" description="Helical" evidence="6">
    <location>
        <begin position="100"/>
        <end position="119"/>
    </location>
</feature>
<evidence type="ECO:0000256" key="4">
    <source>
        <dbReference type="ARBA" id="ARBA00022989"/>
    </source>
</evidence>
<keyword evidence="6" id="KW-0406">Ion transport</keyword>
<comment type="catalytic activity">
    <reaction evidence="6">
        <text>Na(+)(in) + 2 H(+)(out) = Na(+)(out) + 2 H(+)(in)</text>
        <dbReference type="Rhea" id="RHEA:29251"/>
        <dbReference type="ChEBI" id="CHEBI:15378"/>
        <dbReference type="ChEBI" id="CHEBI:29101"/>
    </reaction>
</comment>
<evidence type="ECO:0000256" key="1">
    <source>
        <dbReference type="ARBA" id="ARBA00004429"/>
    </source>
</evidence>
<comment type="similarity">
    <text evidence="6">Belongs to the NhaA Na(+)/H(+) (TC 2.A.33) antiporter family.</text>
</comment>
<protein>
    <recommendedName>
        <fullName evidence="6">Na(+)/H(+) antiporter NhaA</fullName>
    </recommendedName>
    <alternativeName>
        <fullName evidence="6">Sodium/proton antiporter NhaA</fullName>
    </alternativeName>
</protein>
<evidence type="ECO:0000313" key="8">
    <source>
        <dbReference type="Proteomes" id="UP000193963"/>
    </source>
</evidence>
<feature type="transmembrane region" description="Helical" evidence="6">
    <location>
        <begin position="60"/>
        <end position="79"/>
    </location>
</feature>
<keyword evidence="8" id="KW-1185">Reference proteome</keyword>
<keyword evidence="6" id="KW-0813">Transport</keyword>
<dbReference type="PANTHER" id="PTHR30341">
    <property type="entry name" value="SODIUM ION/PROTON ANTIPORTER NHAA-RELATED"/>
    <property type="match status" value="1"/>
</dbReference>
<dbReference type="NCBIfam" id="TIGR00773">
    <property type="entry name" value="NhaA"/>
    <property type="match status" value="1"/>
</dbReference>
<evidence type="ECO:0000256" key="2">
    <source>
        <dbReference type="ARBA" id="ARBA00022475"/>
    </source>
</evidence>
<dbReference type="GO" id="GO:0005886">
    <property type="term" value="C:plasma membrane"/>
    <property type="evidence" value="ECO:0007669"/>
    <property type="project" value="UniProtKB-SubCell"/>
</dbReference>
<evidence type="ECO:0000256" key="6">
    <source>
        <dbReference type="HAMAP-Rule" id="MF_01844"/>
    </source>
</evidence>
<dbReference type="GO" id="GO:0015385">
    <property type="term" value="F:sodium:proton antiporter activity"/>
    <property type="evidence" value="ECO:0007669"/>
    <property type="project" value="UniProtKB-UniRule"/>
</dbReference>
<dbReference type="Proteomes" id="UP000193963">
    <property type="component" value="Unassembled WGS sequence"/>
</dbReference>
<keyword evidence="6" id="KW-0739">Sodium transport</keyword>
<feature type="transmembrane region" description="Helical" evidence="6">
    <location>
        <begin position="183"/>
        <end position="200"/>
    </location>
</feature>